<keyword evidence="4" id="KW-0472">Membrane</keyword>
<dbReference type="Proteomes" id="UP001152320">
    <property type="component" value="Chromosome 7"/>
</dbReference>
<dbReference type="GO" id="GO:0016020">
    <property type="term" value="C:membrane"/>
    <property type="evidence" value="ECO:0007669"/>
    <property type="project" value="UniProtKB-SubCell"/>
</dbReference>
<dbReference type="Pfam" id="PF03782">
    <property type="entry name" value="AMOP"/>
    <property type="match status" value="1"/>
</dbReference>
<dbReference type="AlphaFoldDB" id="A0A9Q1C4R4"/>
<evidence type="ECO:0000259" key="6">
    <source>
        <dbReference type="PROSITE" id="PS50856"/>
    </source>
</evidence>
<reference evidence="7" key="1">
    <citation type="submission" date="2021-10" db="EMBL/GenBank/DDBJ databases">
        <title>Tropical sea cucumber genome reveals ecological adaptation and Cuvierian tubules defense mechanism.</title>
        <authorList>
            <person name="Chen T."/>
        </authorList>
    </citation>
    <scope>NUCLEOTIDE SEQUENCE</scope>
    <source>
        <strain evidence="7">Nanhai2018</strain>
        <tissue evidence="7">Muscle</tissue>
    </source>
</reference>
<proteinExistence type="predicted"/>
<evidence type="ECO:0000256" key="3">
    <source>
        <dbReference type="ARBA" id="ARBA00022989"/>
    </source>
</evidence>
<name>A0A9Q1C4R4_HOLLE</name>
<evidence type="ECO:0000256" key="4">
    <source>
        <dbReference type="ARBA" id="ARBA00023136"/>
    </source>
</evidence>
<keyword evidence="9" id="KW-1185">Reference proteome</keyword>
<comment type="subcellular location">
    <subcellularLocation>
        <location evidence="1">Membrane</location>
    </subcellularLocation>
</comment>
<dbReference type="PANTHER" id="PTHR13802">
    <property type="entry name" value="MUCIN 4-RELATED"/>
    <property type="match status" value="1"/>
</dbReference>
<accession>A0A9Q1C4R4</accession>
<dbReference type="EMBL" id="JAIZAY010000007">
    <property type="protein sequence ID" value="KAJ8039243.1"/>
    <property type="molecule type" value="Genomic_DNA"/>
</dbReference>
<organism evidence="7 9">
    <name type="scientific">Holothuria leucospilota</name>
    <name type="common">Black long sea cucumber</name>
    <name type="synonym">Mertensiothuria leucospilota</name>
    <dbReference type="NCBI Taxonomy" id="206669"/>
    <lineage>
        <taxon>Eukaryota</taxon>
        <taxon>Metazoa</taxon>
        <taxon>Echinodermata</taxon>
        <taxon>Eleutherozoa</taxon>
        <taxon>Echinozoa</taxon>
        <taxon>Holothuroidea</taxon>
        <taxon>Aspidochirotacea</taxon>
        <taxon>Aspidochirotida</taxon>
        <taxon>Holothuriidae</taxon>
        <taxon>Holothuria</taxon>
    </lineage>
</organism>
<dbReference type="InterPro" id="IPR005533">
    <property type="entry name" value="AMOP_dom"/>
</dbReference>
<evidence type="ECO:0000313" key="7">
    <source>
        <dbReference type="EMBL" id="KAJ8039243.1"/>
    </source>
</evidence>
<dbReference type="EMBL" id="JAIZAY010000002">
    <property type="protein sequence ID" value="KAJ8046299.1"/>
    <property type="molecule type" value="Genomic_DNA"/>
</dbReference>
<gene>
    <name evidence="8" type="ORF">HOLleu_04924</name>
    <name evidence="7" type="ORF">HOLleu_16896</name>
</gene>
<feature type="chain" id="PRO_5040654157" evidence="5">
    <location>
        <begin position="17"/>
        <end position="178"/>
    </location>
</feature>
<feature type="signal peptide" evidence="5">
    <location>
        <begin position="1"/>
        <end position="16"/>
    </location>
</feature>
<dbReference type="PANTHER" id="PTHR13802:SF52">
    <property type="entry name" value="MUCIN-4"/>
    <property type="match status" value="1"/>
</dbReference>
<feature type="domain" description="AMOP" evidence="6">
    <location>
        <begin position="31"/>
        <end position="163"/>
    </location>
</feature>
<keyword evidence="5" id="KW-0732">Signal</keyword>
<dbReference type="PROSITE" id="PS50856">
    <property type="entry name" value="AMOP"/>
    <property type="match status" value="1"/>
</dbReference>
<evidence type="ECO:0000256" key="5">
    <source>
        <dbReference type="SAM" id="SignalP"/>
    </source>
</evidence>
<dbReference type="Proteomes" id="UP001152320">
    <property type="component" value="Chromosome 2"/>
</dbReference>
<dbReference type="OrthoDB" id="5971801at2759"/>
<protein>
    <submittedName>
        <fullName evidence="7">Sushi domain-containing protein 2</fullName>
    </submittedName>
</protein>
<evidence type="ECO:0000256" key="2">
    <source>
        <dbReference type="ARBA" id="ARBA00022692"/>
    </source>
</evidence>
<evidence type="ECO:0000313" key="8">
    <source>
        <dbReference type="EMBL" id="KAJ8046299.1"/>
    </source>
</evidence>
<keyword evidence="3" id="KW-1133">Transmembrane helix</keyword>
<dbReference type="InterPro" id="IPR051495">
    <property type="entry name" value="Epithelial_Barrier/Signaling"/>
</dbReference>
<comment type="caution">
    <text evidence="7">The sequence shown here is derived from an EMBL/GenBank/DDBJ whole genome shotgun (WGS) entry which is preliminary data.</text>
</comment>
<evidence type="ECO:0000313" key="9">
    <source>
        <dbReference type="Proteomes" id="UP001152320"/>
    </source>
</evidence>
<evidence type="ECO:0000256" key="1">
    <source>
        <dbReference type="ARBA" id="ARBA00004370"/>
    </source>
</evidence>
<dbReference type="SMART" id="SM00723">
    <property type="entry name" value="AMOP"/>
    <property type="match status" value="1"/>
</dbReference>
<keyword evidence="2" id="KW-0812">Transmembrane</keyword>
<sequence>MKMKLVLLAIITCVVASLSDYLVSASSKLTLSIMGKSNCSDWMSVLRLVYITELPPCPCTYSQAINDDKFILSNFLIDYYHNGAANCFRAPSQTSLSESGQQCCYGDDGNILIGIEQNGGTADAYSPDGVKNFGRHIWYDVLPWVACCELGNRETCEIYYQFRPSDDCLEYRGPVYTN</sequence>